<comment type="subunit">
    <text evidence="3">Homodimer.</text>
</comment>
<dbReference type="GO" id="GO:0006457">
    <property type="term" value="P:protein folding"/>
    <property type="evidence" value="ECO:0007669"/>
    <property type="project" value="InterPro"/>
</dbReference>
<dbReference type="GO" id="GO:0042803">
    <property type="term" value="F:protein homodimerization activity"/>
    <property type="evidence" value="ECO:0007669"/>
    <property type="project" value="InterPro"/>
</dbReference>
<dbReference type="Gene3D" id="2.30.22.10">
    <property type="entry name" value="Head domain of nucleotide exchange factor GrpE"/>
    <property type="match status" value="1"/>
</dbReference>
<evidence type="ECO:0000256" key="3">
    <source>
        <dbReference type="HAMAP-Rule" id="MF_01151"/>
    </source>
</evidence>
<protein>
    <recommendedName>
        <fullName evidence="3">Protein GrpE</fullName>
    </recommendedName>
    <alternativeName>
        <fullName evidence="3">HSP-70 cofactor</fullName>
    </alternativeName>
</protein>
<evidence type="ECO:0000313" key="6">
    <source>
        <dbReference type="EMBL" id="AUF83636.1"/>
    </source>
</evidence>
<dbReference type="HAMAP" id="MF_01151">
    <property type="entry name" value="GrpE"/>
    <property type="match status" value="1"/>
</dbReference>
<dbReference type="PANTHER" id="PTHR21237">
    <property type="entry name" value="GRPE PROTEIN"/>
    <property type="match status" value="1"/>
</dbReference>
<dbReference type="InterPro" id="IPR009012">
    <property type="entry name" value="GrpE_head"/>
</dbReference>
<name>A0A2K9BK75_9MOLU</name>
<organism evidence="6 7">
    <name type="scientific">Mesoplasma syrphidae</name>
    <dbReference type="NCBI Taxonomy" id="225999"/>
    <lineage>
        <taxon>Bacteria</taxon>
        <taxon>Bacillati</taxon>
        <taxon>Mycoplasmatota</taxon>
        <taxon>Mollicutes</taxon>
        <taxon>Entomoplasmatales</taxon>
        <taxon>Entomoplasmataceae</taxon>
        <taxon>Mesoplasma</taxon>
    </lineage>
</organism>
<dbReference type="KEGG" id="msyr:CXP39_02375"/>
<comment type="subcellular location">
    <subcellularLocation>
        <location evidence="3">Cytoplasm</location>
    </subcellularLocation>
</comment>
<dbReference type="Pfam" id="PF01025">
    <property type="entry name" value="GrpE"/>
    <property type="match status" value="1"/>
</dbReference>
<dbReference type="Gene3D" id="3.90.20.20">
    <property type="match status" value="1"/>
</dbReference>
<dbReference type="SUPFAM" id="SSF58014">
    <property type="entry name" value="Coiled-coil domain of nucleotide exchange factor GrpE"/>
    <property type="match status" value="1"/>
</dbReference>
<dbReference type="GO" id="GO:0051087">
    <property type="term" value="F:protein-folding chaperone binding"/>
    <property type="evidence" value="ECO:0007669"/>
    <property type="project" value="InterPro"/>
</dbReference>
<sequence length="198" mass="22620">MEMEIHNMAEKNKKNENIQENLNDDSLNNNENETVETIDEILNTDQVLAEKDDLIAELNQQLNEQKLLRAADIDNLNKFNTKRLIEIRKYGASDLAMELIKPIDLLKKVVESLQGNEAFKNYLTGFEMVVRQMEQALENNGITLIDVKPGDEFDDQIHNANEAVEGTKFSENTIIEIISNGYKIHDRVLVHALVKVAK</sequence>
<dbReference type="SUPFAM" id="SSF51064">
    <property type="entry name" value="Head domain of nucleotide exchange factor GrpE"/>
    <property type="match status" value="1"/>
</dbReference>
<feature type="compositionally biased region" description="Basic and acidic residues" evidence="5">
    <location>
        <begin position="1"/>
        <end position="17"/>
    </location>
</feature>
<dbReference type="InterPro" id="IPR000740">
    <property type="entry name" value="GrpE"/>
</dbReference>
<reference evidence="6 7" key="1">
    <citation type="submission" date="2017-12" db="EMBL/GenBank/DDBJ databases">
        <title>Mesoplasma syrphidae YJS, Complete Genome.</title>
        <authorList>
            <person name="Knight T.F."/>
            <person name="Citino T."/>
            <person name="Rubinstein R."/>
            <person name="Neuschaefer Z."/>
        </authorList>
    </citation>
    <scope>NUCLEOTIDE SEQUENCE [LARGE SCALE GENOMIC DNA]</scope>
    <source>
        <strain evidence="6 7">YJS</strain>
    </source>
</reference>
<dbReference type="Proteomes" id="UP000233419">
    <property type="component" value="Chromosome"/>
</dbReference>
<gene>
    <name evidence="3 6" type="primary">grpE</name>
    <name evidence="6" type="ORF">CXP39_02375</name>
</gene>
<dbReference type="PANTHER" id="PTHR21237:SF23">
    <property type="entry name" value="GRPE PROTEIN HOMOLOG, MITOCHONDRIAL"/>
    <property type="match status" value="1"/>
</dbReference>
<dbReference type="GO" id="GO:0051082">
    <property type="term" value="F:unfolded protein binding"/>
    <property type="evidence" value="ECO:0007669"/>
    <property type="project" value="TreeGrafter"/>
</dbReference>
<keyword evidence="3" id="KW-0346">Stress response</keyword>
<evidence type="ECO:0000313" key="7">
    <source>
        <dbReference type="Proteomes" id="UP000233419"/>
    </source>
</evidence>
<evidence type="ECO:0000256" key="5">
    <source>
        <dbReference type="SAM" id="MobiDB-lite"/>
    </source>
</evidence>
<feature type="region of interest" description="Disordered" evidence="5">
    <location>
        <begin position="1"/>
        <end position="30"/>
    </location>
</feature>
<dbReference type="GO" id="GO:0000774">
    <property type="term" value="F:adenyl-nucleotide exchange factor activity"/>
    <property type="evidence" value="ECO:0007669"/>
    <property type="project" value="InterPro"/>
</dbReference>
<proteinExistence type="inferred from homology"/>
<dbReference type="PRINTS" id="PR00773">
    <property type="entry name" value="GRPEPROTEIN"/>
</dbReference>
<dbReference type="GO" id="GO:0005737">
    <property type="term" value="C:cytoplasm"/>
    <property type="evidence" value="ECO:0007669"/>
    <property type="project" value="UniProtKB-SubCell"/>
</dbReference>
<dbReference type="AlphaFoldDB" id="A0A2K9BK75"/>
<keyword evidence="2 3" id="KW-0143">Chaperone</keyword>
<comment type="function">
    <text evidence="3">Participates actively in the response to hyperosmotic and heat shock by preventing the aggregation of stress-denatured proteins, in association with DnaK and GrpE. It is the nucleotide exchange factor for DnaK and may function as a thermosensor. Unfolded proteins bind initially to DnaJ; upon interaction with the DnaJ-bound protein, DnaK hydrolyzes its bound ATP, resulting in the formation of a stable complex. GrpE releases ADP from DnaK; ATP binding to DnaK triggers the release of the substrate protein, thus completing the reaction cycle. Several rounds of ATP-dependent interactions between DnaJ, DnaK and GrpE are required for fully efficient folding.</text>
</comment>
<dbReference type="CDD" id="cd00446">
    <property type="entry name" value="GrpE"/>
    <property type="match status" value="1"/>
</dbReference>
<feature type="compositionally biased region" description="Low complexity" evidence="5">
    <location>
        <begin position="18"/>
        <end position="30"/>
    </location>
</feature>
<dbReference type="EMBL" id="CP025257">
    <property type="protein sequence ID" value="AUF83636.1"/>
    <property type="molecule type" value="Genomic_DNA"/>
</dbReference>
<keyword evidence="7" id="KW-1185">Reference proteome</keyword>
<accession>A0A2K9BK75</accession>
<evidence type="ECO:0000256" key="2">
    <source>
        <dbReference type="ARBA" id="ARBA00023186"/>
    </source>
</evidence>
<evidence type="ECO:0000256" key="4">
    <source>
        <dbReference type="RuleBase" id="RU004478"/>
    </source>
</evidence>
<keyword evidence="3" id="KW-0963">Cytoplasm</keyword>
<comment type="similarity">
    <text evidence="1 3 4">Belongs to the GrpE family.</text>
</comment>
<dbReference type="InterPro" id="IPR013805">
    <property type="entry name" value="GrpE_CC"/>
</dbReference>
<evidence type="ECO:0000256" key="1">
    <source>
        <dbReference type="ARBA" id="ARBA00009054"/>
    </source>
</evidence>